<feature type="coiled-coil region" evidence="1">
    <location>
        <begin position="21"/>
        <end position="59"/>
    </location>
</feature>
<gene>
    <name evidence="3" type="ORF">WMY93_019417</name>
</gene>
<protein>
    <submittedName>
        <fullName evidence="3">Uncharacterized protein</fullName>
    </submittedName>
</protein>
<comment type="caution">
    <text evidence="3">The sequence shown here is derived from an EMBL/GenBank/DDBJ whole genome shotgun (WGS) entry which is preliminary data.</text>
</comment>
<sequence>MLATEQQNSRKIMEDRLKHQEEMFAKERSQFENNLSQLKDQIEKNREAIELERQDWISKEKKWKEIEKPEKCVLGGTSSKKQQDETRITKPKMEVQKAQVPQSTMYGQLSDSESSSDESTSRTESIPRLSENAILSLSSQDTLHGLNDDVFSSQDTSSRASSKIGHPSQIKLYLKHSSHKSSSKSEKMMSEEDEEWDDISLVEKREQFKIAVMKARDQSNLKFERKEWFLLMKTS</sequence>
<dbReference type="AlphaFoldDB" id="A0AAW0NRC1"/>
<evidence type="ECO:0000313" key="3">
    <source>
        <dbReference type="EMBL" id="KAK7898564.1"/>
    </source>
</evidence>
<feature type="compositionally biased region" description="Basic and acidic residues" evidence="2">
    <location>
        <begin position="81"/>
        <end position="95"/>
    </location>
</feature>
<name>A0AAW0NRC1_9GOBI</name>
<dbReference type="EMBL" id="JBBPFD010000014">
    <property type="protein sequence ID" value="KAK7898564.1"/>
    <property type="molecule type" value="Genomic_DNA"/>
</dbReference>
<evidence type="ECO:0000256" key="1">
    <source>
        <dbReference type="SAM" id="Coils"/>
    </source>
</evidence>
<organism evidence="3 4">
    <name type="scientific">Mugilogobius chulae</name>
    <name type="common">yellowstripe goby</name>
    <dbReference type="NCBI Taxonomy" id="88201"/>
    <lineage>
        <taxon>Eukaryota</taxon>
        <taxon>Metazoa</taxon>
        <taxon>Chordata</taxon>
        <taxon>Craniata</taxon>
        <taxon>Vertebrata</taxon>
        <taxon>Euteleostomi</taxon>
        <taxon>Actinopterygii</taxon>
        <taxon>Neopterygii</taxon>
        <taxon>Teleostei</taxon>
        <taxon>Neoteleostei</taxon>
        <taxon>Acanthomorphata</taxon>
        <taxon>Gobiaria</taxon>
        <taxon>Gobiiformes</taxon>
        <taxon>Gobioidei</taxon>
        <taxon>Gobiidae</taxon>
        <taxon>Gobionellinae</taxon>
        <taxon>Mugilogobius</taxon>
    </lineage>
</organism>
<accession>A0AAW0NRC1</accession>
<proteinExistence type="predicted"/>
<feature type="compositionally biased region" description="Polar residues" evidence="2">
    <location>
        <begin position="150"/>
        <end position="161"/>
    </location>
</feature>
<feature type="region of interest" description="Disordered" evidence="2">
    <location>
        <begin position="68"/>
        <end position="133"/>
    </location>
</feature>
<feature type="compositionally biased region" description="Basic residues" evidence="2">
    <location>
        <begin position="173"/>
        <end position="182"/>
    </location>
</feature>
<feature type="region of interest" description="Disordered" evidence="2">
    <location>
        <begin position="145"/>
        <end position="196"/>
    </location>
</feature>
<reference evidence="4" key="1">
    <citation type="submission" date="2024-04" db="EMBL/GenBank/DDBJ databases">
        <title>Salinicola lusitanus LLJ914,a marine bacterium isolated from the Okinawa Trough.</title>
        <authorList>
            <person name="Li J."/>
        </authorList>
    </citation>
    <scope>NUCLEOTIDE SEQUENCE [LARGE SCALE GENOMIC DNA]</scope>
</reference>
<evidence type="ECO:0000313" key="4">
    <source>
        <dbReference type="Proteomes" id="UP001460270"/>
    </source>
</evidence>
<dbReference type="Proteomes" id="UP001460270">
    <property type="component" value="Unassembled WGS sequence"/>
</dbReference>
<keyword evidence="1" id="KW-0175">Coiled coil</keyword>
<evidence type="ECO:0000256" key="2">
    <source>
        <dbReference type="SAM" id="MobiDB-lite"/>
    </source>
</evidence>
<feature type="compositionally biased region" description="Polar residues" evidence="2">
    <location>
        <begin position="99"/>
        <end position="109"/>
    </location>
</feature>
<keyword evidence="4" id="KW-1185">Reference proteome</keyword>